<proteinExistence type="predicted"/>
<dbReference type="EMBL" id="HBIV01004223">
    <property type="protein sequence ID" value="CAE0648304.1"/>
    <property type="molecule type" value="Transcribed_RNA"/>
</dbReference>
<sequence>MGCCVCCMDEGAKVESLMNGFAPVPVSKLSAKSGVIKAVGFPLSAASNIIVHPITGVPVVWYNITISETHHWVDKQKNASGDIEEKEQKRVSTIFENKVGCEFLLADGDSFTEVDIRGDGQARIKTIHNQRGTGLPSGNVGPDVRAFLMTFQRKDLPQEQEHSEVSVSIGGVSIGFGHQGHKAPLLDKKKNRYEYSWRCSWVPVGVKIAVVGMIGEGAQGLRLTPCYPGSVGEQEQKEMGWTPKQVKIFGEEAGKGGAIFVSTTDEAMLSCAVAPSKIQQPQIAYGVEYKQSQM</sequence>
<dbReference type="AlphaFoldDB" id="A0A6V3J2D2"/>
<reference evidence="1" key="1">
    <citation type="submission" date="2021-01" db="EMBL/GenBank/DDBJ databases">
        <authorList>
            <person name="Corre E."/>
            <person name="Pelletier E."/>
            <person name="Niang G."/>
            <person name="Scheremetjew M."/>
            <person name="Finn R."/>
            <person name="Kale V."/>
            <person name="Holt S."/>
            <person name="Cochrane G."/>
            <person name="Meng A."/>
            <person name="Brown T."/>
            <person name="Cohen L."/>
        </authorList>
    </citation>
    <scope>NUCLEOTIDE SEQUENCE</scope>
    <source>
        <strain evidence="1">CCCM811</strain>
    </source>
</reference>
<gene>
    <name evidence="1" type="ORF">LGLO00237_LOCUS2956</name>
    <name evidence="2" type="ORF">LGLO00237_LOCUS2957</name>
</gene>
<evidence type="ECO:0000313" key="2">
    <source>
        <dbReference type="EMBL" id="CAE0648305.1"/>
    </source>
</evidence>
<accession>A0A6V3J2D2</accession>
<dbReference type="EMBL" id="HBIV01004224">
    <property type="protein sequence ID" value="CAE0648305.1"/>
    <property type="molecule type" value="Transcribed_RNA"/>
</dbReference>
<organism evidence="1">
    <name type="scientific">Lotharella globosa</name>
    <dbReference type="NCBI Taxonomy" id="91324"/>
    <lineage>
        <taxon>Eukaryota</taxon>
        <taxon>Sar</taxon>
        <taxon>Rhizaria</taxon>
        <taxon>Cercozoa</taxon>
        <taxon>Chlorarachniophyceae</taxon>
        <taxon>Lotharella</taxon>
    </lineage>
</organism>
<name>A0A6V3J2D2_9EUKA</name>
<evidence type="ECO:0000313" key="1">
    <source>
        <dbReference type="EMBL" id="CAE0648304.1"/>
    </source>
</evidence>
<protein>
    <submittedName>
        <fullName evidence="1">Uncharacterized protein</fullName>
    </submittedName>
</protein>